<feature type="transmembrane region" description="Helical" evidence="7">
    <location>
        <begin position="212"/>
        <end position="229"/>
    </location>
</feature>
<feature type="transmembrane region" description="Helical" evidence="7">
    <location>
        <begin position="63"/>
        <end position="84"/>
    </location>
</feature>
<dbReference type="KEGG" id="sdyn:Mal52_42100"/>
<dbReference type="Proteomes" id="UP000319383">
    <property type="component" value="Chromosome"/>
</dbReference>
<feature type="transmembrane region" description="Helical" evidence="7">
    <location>
        <begin position="272"/>
        <end position="296"/>
    </location>
</feature>
<evidence type="ECO:0000256" key="4">
    <source>
        <dbReference type="ARBA" id="ARBA00022989"/>
    </source>
</evidence>
<feature type="transmembrane region" description="Helical" evidence="7">
    <location>
        <begin position="371"/>
        <end position="393"/>
    </location>
</feature>
<evidence type="ECO:0000256" key="1">
    <source>
        <dbReference type="ARBA" id="ARBA00004651"/>
    </source>
</evidence>
<evidence type="ECO:0000313" key="9">
    <source>
        <dbReference type="Proteomes" id="UP000319383"/>
    </source>
</evidence>
<proteinExistence type="predicted"/>
<evidence type="ECO:0000256" key="7">
    <source>
        <dbReference type="SAM" id="Phobius"/>
    </source>
</evidence>
<gene>
    <name evidence="8" type="primary">rbsC_2</name>
    <name evidence="8" type="ORF">Mal52_42100</name>
</gene>
<evidence type="ECO:0000256" key="6">
    <source>
        <dbReference type="SAM" id="Coils"/>
    </source>
</evidence>
<evidence type="ECO:0000313" key="8">
    <source>
        <dbReference type="EMBL" id="QDU45715.1"/>
    </source>
</evidence>
<dbReference type="CDD" id="cd06579">
    <property type="entry name" value="TM_PBP1_transp_AraH_like"/>
    <property type="match status" value="1"/>
</dbReference>
<dbReference type="RefSeq" id="WP_145378268.1">
    <property type="nucleotide sequence ID" value="NZ_CP036276.1"/>
</dbReference>
<reference evidence="8 9" key="1">
    <citation type="submission" date="2019-02" db="EMBL/GenBank/DDBJ databases">
        <title>Deep-cultivation of Planctomycetes and their phenomic and genomic characterization uncovers novel biology.</title>
        <authorList>
            <person name="Wiegand S."/>
            <person name="Jogler M."/>
            <person name="Boedeker C."/>
            <person name="Pinto D."/>
            <person name="Vollmers J."/>
            <person name="Rivas-Marin E."/>
            <person name="Kohn T."/>
            <person name="Peeters S.H."/>
            <person name="Heuer A."/>
            <person name="Rast P."/>
            <person name="Oberbeckmann S."/>
            <person name="Bunk B."/>
            <person name="Jeske O."/>
            <person name="Meyerdierks A."/>
            <person name="Storesund J.E."/>
            <person name="Kallscheuer N."/>
            <person name="Luecker S."/>
            <person name="Lage O.M."/>
            <person name="Pohl T."/>
            <person name="Merkel B.J."/>
            <person name="Hornburger P."/>
            <person name="Mueller R.-W."/>
            <person name="Bruemmer F."/>
            <person name="Labrenz M."/>
            <person name="Spormann A.M."/>
            <person name="Op den Camp H."/>
            <person name="Overmann J."/>
            <person name="Amann R."/>
            <person name="Jetten M.S.M."/>
            <person name="Mascher T."/>
            <person name="Medema M.H."/>
            <person name="Devos D.P."/>
            <person name="Kaster A.-K."/>
            <person name="Ovreas L."/>
            <person name="Rohde M."/>
            <person name="Galperin M.Y."/>
            <person name="Jogler C."/>
        </authorList>
    </citation>
    <scope>NUCLEOTIDE SEQUENCE [LARGE SCALE GENOMIC DNA]</scope>
    <source>
        <strain evidence="8 9">Mal52</strain>
    </source>
</reference>
<protein>
    <submittedName>
        <fullName evidence="8">Ribose transport system permease protein RbsC</fullName>
    </submittedName>
</protein>
<evidence type="ECO:0000256" key="5">
    <source>
        <dbReference type="ARBA" id="ARBA00023136"/>
    </source>
</evidence>
<keyword evidence="9" id="KW-1185">Reference proteome</keyword>
<feature type="coiled-coil region" evidence="6">
    <location>
        <begin position="124"/>
        <end position="172"/>
    </location>
</feature>
<keyword evidence="2" id="KW-1003">Cell membrane</keyword>
<name>A0A517ZTF3_9PLAN</name>
<feature type="transmembrane region" description="Helical" evidence="7">
    <location>
        <begin position="347"/>
        <end position="364"/>
    </location>
</feature>
<feature type="transmembrane region" description="Helical" evidence="7">
    <location>
        <begin position="317"/>
        <end position="335"/>
    </location>
</feature>
<dbReference type="Pfam" id="PF02653">
    <property type="entry name" value="BPD_transp_2"/>
    <property type="match status" value="1"/>
</dbReference>
<comment type="subcellular location">
    <subcellularLocation>
        <location evidence="1">Cell membrane</location>
        <topology evidence="1">Multi-pass membrane protein</topology>
    </subcellularLocation>
</comment>
<keyword evidence="6" id="KW-0175">Coiled coil</keyword>
<evidence type="ECO:0000256" key="2">
    <source>
        <dbReference type="ARBA" id="ARBA00022475"/>
    </source>
</evidence>
<dbReference type="InterPro" id="IPR001851">
    <property type="entry name" value="ABC_transp_permease"/>
</dbReference>
<keyword evidence="5 7" id="KW-0472">Membrane</keyword>
<dbReference type="GO" id="GO:0022857">
    <property type="term" value="F:transmembrane transporter activity"/>
    <property type="evidence" value="ECO:0007669"/>
    <property type="project" value="InterPro"/>
</dbReference>
<dbReference type="EMBL" id="CP036276">
    <property type="protein sequence ID" value="QDU45715.1"/>
    <property type="molecule type" value="Genomic_DNA"/>
</dbReference>
<feature type="transmembrane region" description="Helical" evidence="7">
    <location>
        <begin position="186"/>
        <end position="205"/>
    </location>
</feature>
<dbReference type="PANTHER" id="PTHR32196">
    <property type="entry name" value="ABC TRANSPORTER PERMEASE PROTEIN YPHD-RELATED-RELATED"/>
    <property type="match status" value="1"/>
</dbReference>
<organism evidence="8 9">
    <name type="scientific">Symmachiella dynata</name>
    <dbReference type="NCBI Taxonomy" id="2527995"/>
    <lineage>
        <taxon>Bacteria</taxon>
        <taxon>Pseudomonadati</taxon>
        <taxon>Planctomycetota</taxon>
        <taxon>Planctomycetia</taxon>
        <taxon>Planctomycetales</taxon>
        <taxon>Planctomycetaceae</taxon>
        <taxon>Symmachiella</taxon>
    </lineage>
</organism>
<feature type="transmembrane region" description="Helical" evidence="7">
    <location>
        <begin position="20"/>
        <end position="42"/>
    </location>
</feature>
<keyword evidence="4 7" id="KW-1133">Transmembrane helix</keyword>
<dbReference type="GO" id="GO:0005886">
    <property type="term" value="C:plasma membrane"/>
    <property type="evidence" value="ECO:0007669"/>
    <property type="project" value="UniProtKB-SubCell"/>
</dbReference>
<dbReference type="AlphaFoldDB" id="A0A517ZTF3"/>
<sequence>MPKSPPNQNETPVLTRSRWSMLGSALGPFLALALVIILFGFADGLQEGGGNFLSLRNMRSISVQTATVAVAALGMTIIVIAGGIDLSAGTSLALCATVLAWCLKEDAALLIVHGDNVAGIQQKIDDAQERLDRIPNEIQRAQRRKNADPGKIAQLEAEQKSLQEQLPKLQETSKTIQEAAPNISPYTPALAVIAGIGTGCLAGLLNGMLVSYLRVVPFIVTLGTMRLYLGMAKEVADETTVRPDLNDQIPHWLGSFLSLQQDARWLGFPLGVWLIFVLAIILAAVLRYTVFGRYVFALGSNESTARLCGINVERNKIALYGLAGLFFGIAGLYQFSLLSVGNPTSGIGLELNVIAAVVIGGGSLSGGRGSVVGTLTGAAIMAVITSGCTQLGLKNPVQDMILGAIIVAAVAIDQIRQRRLAA</sequence>
<evidence type="ECO:0000256" key="3">
    <source>
        <dbReference type="ARBA" id="ARBA00022692"/>
    </source>
</evidence>
<dbReference type="PANTHER" id="PTHR32196:SF72">
    <property type="entry name" value="RIBOSE IMPORT PERMEASE PROTEIN RBSC"/>
    <property type="match status" value="1"/>
</dbReference>
<keyword evidence="3 7" id="KW-0812">Transmembrane</keyword>
<accession>A0A517ZTF3</accession>